<proteinExistence type="predicted"/>
<organism evidence="2 3">
    <name type="scientific">Salinomyces thailandicus</name>
    <dbReference type="NCBI Taxonomy" id="706561"/>
    <lineage>
        <taxon>Eukaryota</taxon>
        <taxon>Fungi</taxon>
        <taxon>Dikarya</taxon>
        <taxon>Ascomycota</taxon>
        <taxon>Pezizomycotina</taxon>
        <taxon>Dothideomycetes</taxon>
        <taxon>Dothideomycetidae</taxon>
        <taxon>Mycosphaerellales</taxon>
        <taxon>Teratosphaeriaceae</taxon>
        <taxon>Salinomyces</taxon>
    </lineage>
</organism>
<dbReference type="OrthoDB" id="3924764at2759"/>
<keyword evidence="3" id="KW-1185">Reference proteome</keyword>
<feature type="signal peptide" evidence="1">
    <location>
        <begin position="1"/>
        <end position="18"/>
    </location>
</feature>
<reference evidence="2 3" key="1">
    <citation type="submission" date="2017-03" db="EMBL/GenBank/DDBJ databases">
        <title>Genomes of endolithic fungi from Antarctica.</title>
        <authorList>
            <person name="Coleine C."/>
            <person name="Masonjones S."/>
            <person name="Stajich J.E."/>
        </authorList>
    </citation>
    <scope>NUCLEOTIDE SEQUENCE [LARGE SCALE GENOMIC DNA]</scope>
    <source>
        <strain evidence="2 3">CCFEE 6315</strain>
    </source>
</reference>
<gene>
    <name evidence="2" type="ORF">B0A50_01998</name>
</gene>
<name>A0A4U0U731_9PEZI</name>
<dbReference type="Proteomes" id="UP000308549">
    <property type="component" value="Unassembled WGS sequence"/>
</dbReference>
<accession>A0A4U0U731</accession>
<sequence length="133" mass="14003">MKLQVLVIAFYASVPAVSSPVIDTMPRIKLVPSISAAPTPTPSSNVTSSQWPSTFSDAFITPAPSPSADVSGGSCTPKSICFDGITCGQRYGGCYDKNYCDGNTSPYPIPPCTIGVADGLTRRNVVPVEEKRE</sequence>
<evidence type="ECO:0000313" key="2">
    <source>
        <dbReference type="EMBL" id="TKA31030.1"/>
    </source>
</evidence>
<protein>
    <recommendedName>
        <fullName evidence="4">Chitin-binding type-1 domain-containing protein</fullName>
    </recommendedName>
</protein>
<evidence type="ECO:0000313" key="3">
    <source>
        <dbReference type="Proteomes" id="UP000308549"/>
    </source>
</evidence>
<dbReference type="EMBL" id="NAJL01000009">
    <property type="protein sequence ID" value="TKA31030.1"/>
    <property type="molecule type" value="Genomic_DNA"/>
</dbReference>
<keyword evidence="1" id="KW-0732">Signal</keyword>
<comment type="caution">
    <text evidence="2">The sequence shown here is derived from an EMBL/GenBank/DDBJ whole genome shotgun (WGS) entry which is preliminary data.</text>
</comment>
<evidence type="ECO:0000256" key="1">
    <source>
        <dbReference type="SAM" id="SignalP"/>
    </source>
</evidence>
<evidence type="ECO:0008006" key="4">
    <source>
        <dbReference type="Google" id="ProtNLM"/>
    </source>
</evidence>
<dbReference type="AlphaFoldDB" id="A0A4U0U731"/>
<feature type="chain" id="PRO_5020422407" description="Chitin-binding type-1 domain-containing protein" evidence="1">
    <location>
        <begin position="19"/>
        <end position="133"/>
    </location>
</feature>